<dbReference type="AlphaFoldDB" id="A0A4Z1FBB8"/>
<keyword evidence="4" id="KW-1185">Reference proteome</keyword>
<feature type="compositionally biased region" description="Basic and acidic residues" evidence="1">
    <location>
        <begin position="108"/>
        <end position="124"/>
    </location>
</feature>
<feature type="domain" description="Myb-like DNA-binding" evidence="2">
    <location>
        <begin position="5"/>
        <end position="48"/>
    </location>
</feature>
<dbReference type="Pfam" id="PF22980">
    <property type="entry name" value="Myb_DNA-bind_8"/>
    <property type="match status" value="1"/>
</dbReference>
<feature type="region of interest" description="Disordered" evidence="1">
    <location>
        <begin position="108"/>
        <end position="159"/>
    </location>
</feature>
<proteinExistence type="predicted"/>
<evidence type="ECO:0000259" key="2">
    <source>
        <dbReference type="Pfam" id="PF22980"/>
    </source>
</evidence>
<sequence length="159" mass="18137">MTRSDNTKLLIVVFKQWRSARIDTNKLGEDLGINPGAAGMRLFRLKARLRAGDGPTHADIALLIAINNQERRLPRLDYTLLGADLEINPGAAAMRWWRYKIRLEEDTRPVEQQEVERRHPRNDPAENSIASEKGTSSKESGVFGWPYNEKGWPDEAWEA</sequence>
<dbReference type="InterPro" id="IPR054505">
    <property type="entry name" value="Myb_DNA-bind_8"/>
</dbReference>
<organism evidence="3 4">
    <name type="scientific">Botrytis paeoniae</name>
    <dbReference type="NCBI Taxonomy" id="278948"/>
    <lineage>
        <taxon>Eukaryota</taxon>
        <taxon>Fungi</taxon>
        <taxon>Dikarya</taxon>
        <taxon>Ascomycota</taxon>
        <taxon>Pezizomycotina</taxon>
        <taxon>Leotiomycetes</taxon>
        <taxon>Helotiales</taxon>
        <taxon>Sclerotiniaceae</taxon>
        <taxon>Botrytis</taxon>
    </lineage>
</organism>
<dbReference type="Proteomes" id="UP000297910">
    <property type="component" value="Unassembled WGS sequence"/>
</dbReference>
<gene>
    <name evidence="3" type="ORF">BPAE_0262g00050</name>
</gene>
<feature type="compositionally biased region" description="Polar residues" evidence="1">
    <location>
        <begin position="128"/>
        <end position="139"/>
    </location>
</feature>
<evidence type="ECO:0000256" key="1">
    <source>
        <dbReference type="SAM" id="MobiDB-lite"/>
    </source>
</evidence>
<dbReference type="EMBL" id="PQXI01000261">
    <property type="protein sequence ID" value="TGO20828.1"/>
    <property type="molecule type" value="Genomic_DNA"/>
</dbReference>
<protein>
    <recommendedName>
        <fullName evidence="2">Myb-like DNA-binding domain-containing protein</fullName>
    </recommendedName>
</protein>
<reference evidence="3 4" key="1">
    <citation type="submission" date="2017-12" db="EMBL/GenBank/DDBJ databases">
        <title>Comparative genomics of Botrytis spp.</title>
        <authorList>
            <person name="Valero-Jimenez C.A."/>
            <person name="Tapia P."/>
            <person name="Veloso J."/>
            <person name="Silva-Moreno E."/>
            <person name="Staats M."/>
            <person name="Valdes J.H."/>
            <person name="Van Kan J.A.L."/>
        </authorList>
    </citation>
    <scope>NUCLEOTIDE SEQUENCE [LARGE SCALE GENOMIC DNA]</scope>
    <source>
        <strain evidence="3 4">Bp0003</strain>
    </source>
</reference>
<evidence type="ECO:0000313" key="3">
    <source>
        <dbReference type="EMBL" id="TGO20828.1"/>
    </source>
</evidence>
<evidence type="ECO:0000313" key="4">
    <source>
        <dbReference type="Proteomes" id="UP000297910"/>
    </source>
</evidence>
<comment type="caution">
    <text evidence="3">The sequence shown here is derived from an EMBL/GenBank/DDBJ whole genome shotgun (WGS) entry which is preliminary data.</text>
</comment>
<accession>A0A4Z1FBB8</accession>
<name>A0A4Z1FBB8_9HELO</name>